<evidence type="ECO:0000256" key="1">
    <source>
        <dbReference type="ARBA" id="ARBA00004370"/>
    </source>
</evidence>
<evidence type="ECO:0000256" key="6">
    <source>
        <dbReference type="SAM" id="MobiDB-lite"/>
    </source>
</evidence>
<name>A0AAV8SEW9_9ROSI</name>
<dbReference type="PANTHER" id="PTHR31422">
    <property type="entry name" value="BNAANNG28530D PROTEIN"/>
    <property type="match status" value="1"/>
</dbReference>
<evidence type="ECO:0000259" key="7">
    <source>
        <dbReference type="PROSITE" id="PS51775"/>
    </source>
</evidence>
<dbReference type="Pfam" id="PF04576">
    <property type="entry name" value="Zein-binding"/>
    <property type="match status" value="1"/>
</dbReference>
<comment type="subcellular location">
    <subcellularLocation>
        <location evidence="1">Membrane</location>
    </subcellularLocation>
</comment>
<dbReference type="PROSITE" id="PS51775">
    <property type="entry name" value="GTD_BINDING"/>
    <property type="match status" value="1"/>
</dbReference>
<evidence type="ECO:0000256" key="5">
    <source>
        <dbReference type="SAM" id="Coils"/>
    </source>
</evidence>
<dbReference type="Proteomes" id="UP001159364">
    <property type="component" value="Linkage Group LG11"/>
</dbReference>
<keyword evidence="4" id="KW-0472">Membrane</keyword>
<dbReference type="GO" id="GO:0016020">
    <property type="term" value="C:membrane"/>
    <property type="evidence" value="ECO:0007669"/>
    <property type="project" value="UniProtKB-SubCell"/>
</dbReference>
<feature type="coiled-coil region" evidence="5">
    <location>
        <begin position="391"/>
        <end position="450"/>
    </location>
</feature>
<reference evidence="8 9" key="1">
    <citation type="submission" date="2021-09" db="EMBL/GenBank/DDBJ databases">
        <title>Genomic insights and catalytic innovation underlie evolution of tropane alkaloids biosynthesis.</title>
        <authorList>
            <person name="Wang Y.-J."/>
            <person name="Tian T."/>
            <person name="Huang J.-P."/>
            <person name="Huang S.-X."/>
        </authorList>
    </citation>
    <scope>NUCLEOTIDE SEQUENCE [LARGE SCALE GENOMIC DNA]</scope>
    <source>
        <strain evidence="8">KIB-2018</strain>
        <tissue evidence="8">Leaf</tissue>
    </source>
</reference>
<accession>A0AAV8SEW9</accession>
<dbReference type="GO" id="GO:0080115">
    <property type="term" value="F:myosin XI tail binding"/>
    <property type="evidence" value="ECO:0007669"/>
    <property type="project" value="UniProtKB-ARBA"/>
</dbReference>
<keyword evidence="9" id="KW-1185">Reference proteome</keyword>
<evidence type="ECO:0000256" key="3">
    <source>
        <dbReference type="ARBA" id="ARBA00022989"/>
    </source>
</evidence>
<evidence type="ECO:0000313" key="9">
    <source>
        <dbReference type="Proteomes" id="UP001159364"/>
    </source>
</evidence>
<comment type="caution">
    <text evidence="8">The sequence shown here is derived from an EMBL/GenBank/DDBJ whole genome shotgun (WGS) entry which is preliminary data.</text>
</comment>
<dbReference type="InterPro" id="IPR007656">
    <property type="entry name" value="GTD-bd"/>
</dbReference>
<keyword evidence="3" id="KW-1133">Transmembrane helix</keyword>
<feature type="compositionally biased region" description="Basic and acidic residues" evidence="6">
    <location>
        <begin position="364"/>
        <end position="376"/>
    </location>
</feature>
<evidence type="ECO:0000256" key="4">
    <source>
        <dbReference type="ARBA" id="ARBA00023136"/>
    </source>
</evidence>
<dbReference type="EMBL" id="JAIWQS010000011">
    <property type="protein sequence ID" value="KAJ8750786.1"/>
    <property type="molecule type" value="Genomic_DNA"/>
</dbReference>
<evidence type="ECO:0000256" key="2">
    <source>
        <dbReference type="ARBA" id="ARBA00022692"/>
    </source>
</evidence>
<sequence length="472" mass="52959">MAETNALVEPETDIMALKEALYAQQQLLQQLSSDLDVEREASSTAASEALSMILRLQGEKASLKMEASQYKRMAEEKMCHAEEALAVFEDLIYQREMEIASLEFQVQAYKYRLLSMGCNDLGVCESKFPENLLMQRHDTLLGEKGLNSNVRRLNSLPQAQAQDKDSNLKTNPGERKRLAVPATDLSTSIVDESEIQEVNDSEKKSGISSAGDINSYWEQIKRLDERVKEISDCKDLGRYNSTLRRGGTWSPSLFSQASIGTVLDSTRVLNAGNGHSDQSRHHEHSQEKEAPDIAACSSCVLDIFEVPKATKISKSYDSQKMECRKLTMEGENKLGKANSTLEETFELIKEGKTDRLKTALLSSGHDRKPPKPRDGTGADSNVSVLRPSTGFVATQADFQQLSQRIERLERTRTYVKPEITVVREDELKLLKEISDQLKVIRSEMKTVKAKPSLLPDEPSLDPLQEAMIHFWL</sequence>
<protein>
    <recommendedName>
        <fullName evidence="7">GTD-binding domain-containing protein</fullName>
    </recommendedName>
</protein>
<dbReference type="PANTHER" id="PTHR31422:SF1">
    <property type="entry name" value="GTD-BINDING DOMAIN-CONTAINING PROTEIN"/>
    <property type="match status" value="1"/>
</dbReference>
<keyword evidence="2" id="KW-0812">Transmembrane</keyword>
<dbReference type="AlphaFoldDB" id="A0AAV8SEW9"/>
<feature type="region of interest" description="Disordered" evidence="6">
    <location>
        <begin position="359"/>
        <end position="381"/>
    </location>
</feature>
<evidence type="ECO:0000313" key="8">
    <source>
        <dbReference type="EMBL" id="KAJ8750786.1"/>
    </source>
</evidence>
<organism evidence="8 9">
    <name type="scientific">Erythroxylum novogranatense</name>
    <dbReference type="NCBI Taxonomy" id="1862640"/>
    <lineage>
        <taxon>Eukaryota</taxon>
        <taxon>Viridiplantae</taxon>
        <taxon>Streptophyta</taxon>
        <taxon>Embryophyta</taxon>
        <taxon>Tracheophyta</taxon>
        <taxon>Spermatophyta</taxon>
        <taxon>Magnoliopsida</taxon>
        <taxon>eudicotyledons</taxon>
        <taxon>Gunneridae</taxon>
        <taxon>Pentapetalae</taxon>
        <taxon>rosids</taxon>
        <taxon>fabids</taxon>
        <taxon>Malpighiales</taxon>
        <taxon>Erythroxylaceae</taxon>
        <taxon>Erythroxylum</taxon>
    </lineage>
</organism>
<proteinExistence type="predicted"/>
<gene>
    <name evidence="8" type="ORF">K2173_015967</name>
</gene>
<feature type="domain" description="GTD-binding" evidence="7">
    <location>
        <begin position="12"/>
        <end position="110"/>
    </location>
</feature>
<keyword evidence="5" id="KW-0175">Coiled coil</keyword>